<dbReference type="Gene3D" id="3.40.50.2000">
    <property type="entry name" value="Glycogen Phosphorylase B"/>
    <property type="match status" value="2"/>
</dbReference>
<protein>
    <submittedName>
        <fullName evidence="3">Glycosyl transferase</fullName>
    </submittedName>
</protein>
<dbReference type="InterPro" id="IPR001296">
    <property type="entry name" value="Glyco_trans_1"/>
</dbReference>
<dbReference type="SUPFAM" id="SSF53756">
    <property type="entry name" value="UDP-Glycosyltransferase/glycogen phosphorylase"/>
    <property type="match status" value="1"/>
</dbReference>
<name>A0A919YN34_9BACL</name>
<dbReference type="RefSeq" id="WP_213514805.1">
    <property type="nucleotide sequence ID" value="NZ_BOSE01000003.1"/>
</dbReference>
<dbReference type="PANTHER" id="PTHR12526:SF630">
    <property type="entry name" value="GLYCOSYLTRANSFERASE"/>
    <property type="match status" value="1"/>
</dbReference>
<keyword evidence="4" id="KW-1185">Reference proteome</keyword>
<accession>A0A919YN34</accession>
<comment type="caution">
    <text evidence="3">The sequence shown here is derived from an EMBL/GenBank/DDBJ whole genome shotgun (WGS) entry which is preliminary data.</text>
</comment>
<feature type="domain" description="Glycosyl transferase family 1" evidence="1">
    <location>
        <begin position="179"/>
        <end position="333"/>
    </location>
</feature>
<dbReference type="GO" id="GO:0016757">
    <property type="term" value="F:glycosyltransferase activity"/>
    <property type="evidence" value="ECO:0007669"/>
    <property type="project" value="InterPro"/>
</dbReference>
<dbReference type="Pfam" id="PF13477">
    <property type="entry name" value="Glyco_trans_4_2"/>
    <property type="match status" value="1"/>
</dbReference>
<dbReference type="Pfam" id="PF00534">
    <property type="entry name" value="Glycos_transf_1"/>
    <property type="match status" value="1"/>
</dbReference>
<feature type="domain" description="Glycosyltransferase subfamily 4-like N-terminal" evidence="2">
    <location>
        <begin position="18"/>
        <end position="145"/>
    </location>
</feature>
<evidence type="ECO:0000259" key="1">
    <source>
        <dbReference type="Pfam" id="PF00534"/>
    </source>
</evidence>
<sequence>MKIAIVINSDVGLYKFRKELIEKLMENNQVIILTPLGQYCSYFKSIGCIIYYSEINRRSVKIKGEFELLKEYYQVLQKERPEIVLTYTIKPNIYIGLLAKMLKIPVISTVTGLGTFIIGQSIQKRLARKIYSIIVSQSKVVFFQNKQNYDLFNIKNKQLIAGSGVNLNEYPYLEYPGDDKNIHFLFVGRLMQDKGIIELCSVARYLVEKYEHIIFHIVGEKEDDFQFDRKEYQIENKIIFYGNQTNVIPFYRNCHAIIHPSYHEGLSNVLLEAAACGRPILASNIPGCMEIFDEGISGFSFPKQSVKGLESAIEKFIQLSWKEREKMGIFAREKVSKEFNRELIINRYIDAITN</sequence>
<keyword evidence="3" id="KW-0808">Transferase</keyword>
<dbReference type="PANTHER" id="PTHR12526">
    <property type="entry name" value="GLYCOSYLTRANSFERASE"/>
    <property type="match status" value="1"/>
</dbReference>
<dbReference type="InterPro" id="IPR028098">
    <property type="entry name" value="Glyco_trans_4-like_N"/>
</dbReference>
<gene>
    <name evidence="3" type="primary">rfaG</name>
    <name evidence="3" type="ORF">J40TS1_21420</name>
</gene>
<evidence type="ECO:0000313" key="3">
    <source>
        <dbReference type="EMBL" id="GIP16500.1"/>
    </source>
</evidence>
<dbReference type="AlphaFoldDB" id="A0A919YN34"/>
<dbReference type="Proteomes" id="UP000683139">
    <property type="component" value="Unassembled WGS sequence"/>
</dbReference>
<reference evidence="3" key="1">
    <citation type="submission" date="2021-03" db="EMBL/GenBank/DDBJ databases">
        <title>Antimicrobial resistance genes in bacteria isolated from Japanese honey, and their potential for conferring macrolide and lincosamide resistance in the American foulbrood pathogen Paenibacillus larvae.</title>
        <authorList>
            <person name="Okamoto M."/>
            <person name="Kumagai M."/>
            <person name="Kanamori H."/>
            <person name="Takamatsu D."/>
        </authorList>
    </citation>
    <scope>NUCLEOTIDE SEQUENCE</scope>
    <source>
        <strain evidence="3">J40TS1</strain>
    </source>
</reference>
<dbReference type="CDD" id="cd03808">
    <property type="entry name" value="GT4_CapM-like"/>
    <property type="match status" value="1"/>
</dbReference>
<proteinExistence type="predicted"/>
<dbReference type="EMBL" id="BOSE01000003">
    <property type="protein sequence ID" value="GIP16500.1"/>
    <property type="molecule type" value="Genomic_DNA"/>
</dbReference>
<evidence type="ECO:0000313" key="4">
    <source>
        <dbReference type="Proteomes" id="UP000683139"/>
    </source>
</evidence>
<evidence type="ECO:0000259" key="2">
    <source>
        <dbReference type="Pfam" id="PF13477"/>
    </source>
</evidence>
<organism evidence="3 4">
    <name type="scientific">Paenibacillus montaniterrae</name>
    <dbReference type="NCBI Taxonomy" id="429341"/>
    <lineage>
        <taxon>Bacteria</taxon>
        <taxon>Bacillati</taxon>
        <taxon>Bacillota</taxon>
        <taxon>Bacilli</taxon>
        <taxon>Bacillales</taxon>
        <taxon>Paenibacillaceae</taxon>
        <taxon>Paenibacillus</taxon>
    </lineage>
</organism>